<dbReference type="InterPro" id="IPR036388">
    <property type="entry name" value="WH-like_DNA-bd_sf"/>
</dbReference>
<dbReference type="EMBL" id="JBHRXE010000011">
    <property type="protein sequence ID" value="MFC3568870.1"/>
    <property type="molecule type" value="Genomic_DNA"/>
</dbReference>
<evidence type="ECO:0000256" key="3">
    <source>
        <dbReference type="ARBA" id="ARBA00023163"/>
    </source>
</evidence>
<dbReference type="Pfam" id="PF13545">
    <property type="entry name" value="HTH_Crp_2"/>
    <property type="match status" value="1"/>
</dbReference>
<accession>A0ABV7S062</accession>
<evidence type="ECO:0000259" key="4">
    <source>
        <dbReference type="PROSITE" id="PS50042"/>
    </source>
</evidence>
<dbReference type="InterPro" id="IPR050397">
    <property type="entry name" value="Env_Response_Regulators"/>
</dbReference>
<reference evidence="7" key="1">
    <citation type="journal article" date="2019" name="Int. J. Syst. Evol. Microbiol.">
        <title>The Global Catalogue of Microorganisms (GCM) 10K type strain sequencing project: providing services to taxonomists for standard genome sequencing and annotation.</title>
        <authorList>
            <consortium name="The Broad Institute Genomics Platform"/>
            <consortium name="The Broad Institute Genome Sequencing Center for Infectious Disease"/>
            <person name="Wu L."/>
            <person name="Ma J."/>
        </authorList>
    </citation>
    <scope>NUCLEOTIDE SEQUENCE [LARGE SCALE GENOMIC DNA]</scope>
    <source>
        <strain evidence="7">VKM B-3226</strain>
    </source>
</reference>
<evidence type="ECO:0000256" key="1">
    <source>
        <dbReference type="ARBA" id="ARBA00023015"/>
    </source>
</evidence>
<dbReference type="Proteomes" id="UP001595596">
    <property type="component" value="Unassembled WGS sequence"/>
</dbReference>
<evidence type="ECO:0000256" key="2">
    <source>
        <dbReference type="ARBA" id="ARBA00023125"/>
    </source>
</evidence>
<keyword evidence="3" id="KW-0804">Transcription</keyword>
<keyword evidence="1" id="KW-0805">Transcription regulation</keyword>
<dbReference type="Gene3D" id="2.60.120.10">
    <property type="entry name" value="Jelly Rolls"/>
    <property type="match status" value="1"/>
</dbReference>
<dbReference type="PANTHER" id="PTHR24567:SF28">
    <property type="entry name" value="LISTERIOLYSIN REGULATORY PROTEIN"/>
    <property type="match status" value="1"/>
</dbReference>
<organism evidence="6 7">
    <name type="scientific">Paracoccus simplex</name>
    <dbReference type="NCBI Taxonomy" id="2086346"/>
    <lineage>
        <taxon>Bacteria</taxon>
        <taxon>Pseudomonadati</taxon>
        <taxon>Pseudomonadota</taxon>
        <taxon>Alphaproteobacteria</taxon>
        <taxon>Rhodobacterales</taxon>
        <taxon>Paracoccaceae</taxon>
        <taxon>Paracoccus</taxon>
    </lineage>
</organism>
<dbReference type="SUPFAM" id="SSF51206">
    <property type="entry name" value="cAMP-binding domain-like"/>
    <property type="match status" value="1"/>
</dbReference>
<dbReference type="InterPro" id="IPR036390">
    <property type="entry name" value="WH_DNA-bd_sf"/>
</dbReference>
<dbReference type="Gene3D" id="1.10.10.10">
    <property type="entry name" value="Winged helix-like DNA-binding domain superfamily/Winged helix DNA-binding domain"/>
    <property type="match status" value="1"/>
</dbReference>
<dbReference type="InterPro" id="IPR012318">
    <property type="entry name" value="HTH_CRP"/>
</dbReference>
<evidence type="ECO:0000259" key="5">
    <source>
        <dbReference type="PROSITE" id="PS51063"/>
    </source>
</evidence>
<dbReference type="Pfam" id="PF00027">
    <property type="entry name" value="cNMP_binding"/>
    <property type="match status" value="1"/>
</dbReference>
<gene>
    <name evidence="6" type="ORF">ACFOMP_05340</name>
</gene>
<dbReference type="SMART" id="SM00100">
    <property type="entry name" value="cNMP"/>
    <property type="match status" value="1"/>
</dbReference>
<feature type="domain" description="Cyclic nucleotide-binding" evidence="4">
    <location>
        <begin position="10"/>
        <end position="130"/>
    </location>
</feature>
<sequence length="233" mass="25287">MPEPLSLLPLFAGLDPAQLDVVRQGMARLALAPAEVLFTQGDPAARFFVLLDGRLKVTQVTEDGQQFIVRIVHPGELCGFAPALGRSHYPGSAEAMVESRLLAWPRARWEPLIGAAPSLAFSAIQAVGRKLDEAHIRLREMSTEEAGRRIAHLLLRLAREDAGPDTVPPPRPGPVEIPFPLTRQDIADMSGNTLHTASRIMAAWEADGILLRARRKVIIADVPALEAIAQAQS</sequence>
<feature type="domain" description="HTH crp-type" evidence="5">
    <location>
        <begin position="144"/>
        <end position="223"/>
    </location>
</feature>
<dbReference type="SMART" id="SM00419">
    <property type="entry name" value="HTH_CRP"/>
    <property type="match status" value="1"/>
</dbReference>
<dbReference type="CDD" id="cd00038">
    <property type="entry name" value="CAP_ED"/>
    <property type="match status" value="1"/>
</dbReference>
<dbReference type="PROSITE" id="PS50042">
    <property type="entry name" value="CNMP_BINDING_3"/>
    <property type="match status" value="1"/>
</dbReference>
<comment type="caution">
    <text evidence="6">The sequence shown here is derived from an EMBL/GenBank/DDBJ whole genome shotgun (WGS) entry which is preliminary data.</text>
</comment>
<proteinExistence type="predicted"/>
<evidence type="ECO:0000313" key="7">
    <source>
        <dbReference type="Proteomes" id="UP001595596"/>
    </source>
</evidence>
<protein>
    <submittedName>
        <fullName evidence="6">Crp/Fnr family transcriptional regulator</fullName>
    </submittedName>
</protein>
<dbReference type="RefSeq" id="WP_379028388.1">
    <property type="nucleotide sequence ID" value="NZ_JBHRXE010000011.1"/>
</dbReference>
<evidence type="ECO:0000313" key="6">
    <source>
        <dbReference type="EMBL" id="MFC3568870.1"/>
    </source>
</evidence>
<keyword evidence="2" id="KW-0238">DNA-binding</keyword>
<dbReference type="InterPro" id="IPR018490">
    <property type="entry name" value="cNMP-bd_dom_sf"/>
</dbReference>
<dbReference type="PANTHER" id="PTHR24567">
    <property type="entry name" value="CRP FAMILY TRANSCRIPTIONAL REGULATORY PROTEIN"/>
    <property type="match status" value="1"/>
</dbReference>
<dbReference type="PROSITE" id="PS51063">
    <property type="entry name" value="HTH_CRP_2"/>
    <property type="match status" value="1"/>
</dbReference>
<dbReference type="SUPFAM" id="SSF46785">
    <property type="entry name" value="Winged helix' DNA-binding domain"/>
    <property type="match status" value="1"/>
</dbReference>
<dbReference type="InterPro" id="IPR014710">
    <property type="entry name" value="RmlC-like_jellyroll"/>
</dbReference>
<name>A0ABV7S062_9RHOB</name>
<dbReference type="CDD" id="cd00092">
    <property type="entry name" value="HTH_CRP"/>
    <property type="match status" value="1"/>
</dbReference>
<dbReference type="InterPro" id="IPR000595">
    <property type="entry name" value="cNMP-bd_dom"/>
</dbReference>
<keyword evidence="7" id="KW-1185">Reference proteome</keyword>